<comment type="subunit">
    <text evidence="3">Binds to multiple calmodulin (CaM) in the presence of Ca(2+) and CaM-like proteins.</text>
</comment>
<evidence type="ECO:0000256" key="1">
    <source>
        <dbReference type="ARBA" id="ARBA00022860"/>
    </source>
</evidence>
<dbReference type="PANTHER" id="PTHR32295">
    <property type="entry name" value="IQ-DOMAIN 5-RELATED"/>
    <property type="match status" value="1"/>
</dbReference>
<feature type="compositionally biased region" description="Polar residues" evidence="4">
    <location>
        <begin position="319"/>
        <end position="328"/>
    </location>
</feature>
<evidence type="ECO:0000313" key="6">
    <source>
        <dbReference type="EMBL" id="KAK7251265.1"/>
    </source>
</evidence>
<feature type="compositionally biased region" description="Basic and acidic residues" evidence="4">
    <location>
        <begin position="250"/>
        <end position="263"/>
    </location>
</feature>
<reference evidence="6 7" key="1">
    <citation type="submission" date="2024-01" db="EMBL/GenBank/DDBJ databases">
        <title>The genomes of 5 underutilized Papilionoideae crops provide insights into root nodulation and disease resistanc.</title>
        <authorList>
            <person name="Yuan L."/>
        </authorList>
    </citation>
    <scope>NUCLEOTIDE SEQUENCE [LARGE SCALE GENOMIC DNA]</scope>
    <source>
        <strain evidence="6">ZHUSHIDOU_FW_LH</strain>
        <tissue evidence="6">Leaf</tissue>
    </source>
</reference>
<dbReference type="CDD" id="cd23767">
    <property type="entry name" value="IQCD"/>
    <property type="match status" value="1"/>
</dbReference>
<sequence length="433" mass="47374">MGKASKWFRGLLGLKKPESLSSSASPSKPKRRWSFLKTTTTSSYTQNDNNLHLLHHVGPTSTTPEHHPLDPNKHAVAVAAATAAVAEAAVAAAQAAAAVVRLTSSGRSAAGGVGVREEWAAVKIQAAFRGCLARKALRALKGLVKLQALVRGHIERKRRGPWLKRMRAQLRAQARRHAQYLTAKSSTYLLHGPGTPEKFESPIRSKSMKYDQSPILKRNGSKSCGSRSDSQGDDQSWTQGRSSLRSCSSKNDEKSERILEIDSGKQVTSKRRSLFFSHGHALVSDHYGSSMTNKRDSTSLKSGQTSSCEIEETPFCTASNSPQYLSATSKDEGSRRSPFTPTRSDGTRSYLCDYPSYMAYTESSKAKVRSLSAPKQRPQYDRSSSSTRYLLNGFGESRMATQRASALHTGFTSKAYPGSGRLDKLGMPVGYRY</sequence>
<feature type="compositionally biased region" description="Low complexity" evidence="4">
    <location>
        <begin position="223"/>
        <end position="236"/>
    </location>
</feature>
<feature type="region of interest" description="Disordered" evidence="4">
    <location>
        <begin position="188"/>
        <end position="264"/>
    </location>
</feature>
<protein>
    <recommendedName>
        <fullName evidence="5">DUF4005 domain-containing protein</fullName>
    </recommendedName>
</protein>
<dbReference type="InterPro" id="IPR000048">
    <property type="entry name" value="IQ_motif_EF-hand-BS"/>
</dbReference>
<organism evidence="6 7">
    <name type="scientific">Crotalaria pallida</name>
    <name type="common">Smooth rattlebox</name>
    <name type="synonym">Crotalaria striata</name>
    <dbReference type="NCBI Taxonomy" id="3830"/>
    <lineage>
        <taxon>Eukaryota</taxon>
        <taxon>Viridiplantae</taxon>
        <taxon>Streptophyta</taxon>
        <taxon>Embryophyta</taxon>
        <taxon>Tracheophyta</taxon>
        <taxon>Spermatophyta</taxon>
        <taxon>Magnoliopsida</taxon>
        <taxon>eudicotyledons</taxon>
        <taxon>Gunneridae</taxon>
        <taxon>Pentapetalae</taxon>
        <taxon>rosids</taxon>
        <taxon>fabids</taxon>
        <taxon>Fabales</taxon>
        <taxon>Fabaceae</taxon>
        <taxon>Papilionoideae</taxon>
        <taxon>50 kb inversion clade</taxon>
        <taxon>genistoids sensu lato</taxon>
        <taxon>core genistoids</taxon>
        <taxon>Crotalarieae</taxon>
        <taxon>Crotalaria</taxon>
    </lineage>
</organism>
<gene>
    <name evidence="6" type="ORF">RIF29_34307</name>
</gene>
<dbReference type="PROSITE" id="PS50096">
    <property type="entry name" value="IQ"/>
    <property type="match status" value="2"/>
</dbReference>
<keyword evidence="7" id="KW-1185">Reference proteome</keyword>
<dbReference type="Pfam" id="PF00612">
    <property type="entry name" value="IQ"/>
    <property type="match status" value="1"/>
</dbReference>
<dbReference type="Pfam" id="PF13178">
    <property type="entry name" value="DUF4005"/>
    <property type="match status" value="1"/>
</dbReference>
<comment type="caution">
    <text evidence="6">The sequence shown here is derived from an EMBL/GenBank/DDBJ whole genome shotgun (WGS) entry which is preliminary data.</text>
</comment>
<feature type="domain" description="DUF4005" evidence="5">
    <location>
        <begin position="321"/>
        <end position="384"/>
    </location>
</feature>
<dbReference type="PANTHER" id="PTHR32295:SF11">
    <property type="entry name" value="PROTEIN IQ-DOMAIN 22"/>
    <property type="match status" value="1"/>
</dbReference>
<evidence type="ECO:0000256" key="3">
    <source>
        <dbReference type="ARBA" id="ARBA00024378"/>
    </source>
</evidence>
<name>A0AAN9E933_CROPI</name>
<dbReference type="Proteomes" id="UP001372338">
    <property type="component" value="Unassembled WGS sequence"/>
</dbReference>
<dbReference type="AlphaFoldDB" id="A0AAN9E933"/>
<dbReference type="EMBL" id="JAYWIO010000007">
    <property type="protein sequence ID" value="KAK7251265.1"/>
    <property type="molecule type" value="Genomic_DNA"/>
</dbReference>
<feature type="region of interest" description="Disordered" evidence="4">
    <location>
        <begin position="319"/>
        <end position="346"/>
    </location>
</feature>
<proteinExistence type="inferred from homology"/>
<evidence type="ECO:0000259" key="5">
    <source>
        <dbReference type="Pfam" id="PF13178"/>
    </source>
</evidence>
<comment type="similarity">
    <text evidence="2">Belongs to the IQD family.</text>
</comment>
<evidence type="ECO:0000256" key="2">
    <source>
        <dbReference type="ARBA" id="ARBA00024341"/>
    </source>
</evidence>
<feature type="region of interest" description="Disordered" evidence="4">
    <location>
        <begin position="286"/>
        <end position="305"/>
    </location>
</feature>
<dbReference type="Gene3D" id="1.20.5.190">
    <property type="match status" value="1"/>
</dbReference>
<accession>A0AAN9E933</accession>
<evidence type="ECO:0000256" key="4">
    <source>
        <dbReference type="SAM" id="MobiDB-lite"/>
    </source>
</evidence>
<keyword evidence="1" id="KW-0112">Calmodulin-binding</keyword>
<dbReference type="SMART" id="SM00015">
    <property type="entry name" value="IQ"/>
    <property type="match status" value="2"/>
</dbReference>
<feature type="compositionally biased region" description="Polar residues" evidence="4">
    <location>
        <begin position="237"/>
        <end position="249"/>
    </location>
</feature>
<evidence type="ECO:0000313" key="7">
    <source>
        <dbReference type="Proteomes" id="UP001372338"/>
    </source>
</evidence>
<dbReference type="InterPro" id="IPR025064">
    <property type="entry name" value="DUF4005"/>
</dbReference>
<dbReference type="GO" id="GO:0005516">
    <property type="term" value="F:calmodulin binding"/>
    <property type="evidence" value="ECO:0007669"/>
    <property type="project" value="UniProtKB-KW"/>
</dbReference>